<dbReference type="GO" id="GO:0005634">
    <property type="term" value="C:nucleus"/>
    <property type="evidence" value="ECO:0007669"/>
    <property type="project" value="TreeGrafter"/>
</dbReference>
<gene>
    <name evidence="6" type="ORF">DASB73_037750</name>
</gene>
<evidence type="ECO:0000256" key="3">
    <source>
        <dbReference type="ARBA" id="ARBA00023163"/>
    </source>
</evidence>
<sequence length="517" mass="59127">MQRKKRRIEHEPKLSTSFIGHSHAEDPYLIPHLGVLANTFVTRGIDSVGPDAYFATYTHSCDCVNRVRLDASWMKIEAQVAEYKDVLLALFFKFVDWTFPAVDKRSFYTKYFNTSASVNTGLVTAMLGLGCTYWKYSTQLCVRPIPKNLVNSLWEQCINEINHDITCTGPDSETLQALLLYTQKRLSSEGYHEQVCMRIEVGKLVSLANMLGLHVNCTNWDLQESQKQVRNRMSAAVYVVEVWSAILLGQPSLTTYMSIDFTSDWPQEIRFVELVKLTKIVQKYASIVPCSSTSTLSRESAALEEIDDWWQNLPKEIQNMNTKNNLNYCSNGMIHLAGLSAEVLLVYRRFLEPSLFITHAAKAKSLVHRIMSFFGNITHSHLHAFWLSCCRLMLSCLAHYVLRYYAQTSDEERLRDAHLTKSWAEGLRSLNIAWEEGLGLAQERMDALFHKGVVSIKLQPVRLADTLDSSEFDDIDEQLENIVYNRQDTNSPIMMSGSEDNLEQMLLDILLNFDSHN</sequence>
<dbReference type="EMBL" id="BTGC01000008">
    <property type="protein sequence ID" value="GMM52812.1"/>
    <property type="molecule type" value="Genomic_DNA"/>
</dbReference>
<comment type="caution">
    <text evidence="6">The sequence shown here is derived from an EMBL/GenBank/DDBJ whole genome shotgun (WGS) entry which is preliminary data.</text>
</comment>
<keyword evidence="3" id="KW-0804">Transcription</keyword>
<dbReference type="GO" id="GO:0001080">
    <property type="term" value="P:nitrogen catabolite activation of transcription from RNA polymerase II promoter"/>
    <property type="evidence" value="ECO:0007669"/>
    <property type="project" value="TreeGrafter"/>
</dbReference>
<protein>
    <recommendedName>
        <fullName evidence="5">Xylanolytic transcriptional activator regulatory domain-containing protein</fullName>
    </recommendedName>
</protein>
<evidence type="ECO:0000256" key="1">
    <source>
        <dbReference type="ARBA" id="ARBA00022833"/>
    </source>
</evidence>
<evidence type="ECO:0000313" key="6">
    <source>
        <dbReference type="EMBL" id="GMM52812.1"/>
    </source>
</evidence>
<dbReference type="GO" id="GO:0006351">
    <property type="term" value="P:DNA-templated transcription"/>
    <property type="evidence" value="ECO:0007669"/>
    <property type="project" value="InterPro"/>
</dbReference>
<dbReference type="Proteomes" id="UP001362899">
    <property type="component" value="Unassembled WGS sequence"/>
</dbReference>
<evidence type="ECO:0000256" key="4">
    <source>
        <dbReference type="ARBA" id="ARBA00023242"/>
    </source>
</evidence>
<reference evidence="6 7" key="1">
    <citation type="journal article" date="2023" name="Elife">
        <title>Identification of key yeast species and microbe-microbe interactions impacting larval growth of Drosophila in the wild.</title>
        <authorList>
            <person name="Mure A."/>
            <person name="Sugiura Y."/>
            <person name="Maeda R."/>
            <person name="Honda K."/>
            <person name="Sakurai N."/>
            <person name="Takahashi Y."/>
            <person name="Watada M."/>
            <person name="Katoh T."/>
            <person name="Gotoh A."/>
            <person name="Gotoh Y."/>
            <person name="Taniguchi I."/>
            <person name="Nakamura K."/>
            <person name="Hayashi T."/>
            <person name="Katayama T."/>
            <person name="Uemura T."/>
            <person name="Hattori Y."/>
        </authorList>
    </citation>
    <scope>NUCLEOTIDE SEQUENCE [LARGE SCALE GENOMIC DNA]</scope>
    <source>
        <strain evidence="6 7">SB-73</strain>
    </source>
</reference>
<dbReference type="GO" id="GO:0008270">
    <property type="term" value="F:zinc ion binding"/>
    <property type="evidence" value="ECO:0007669"/>
    <property type="project" value="InterPro"/>
</dbReference>
<dbReference type="Pfam" id="PF04082">
    <property type="entry name" value="Fungal_trans"/>
    <property type="match status" value="1"/>
</dbReference>
<evidence type="ECO:0000256" key="2">
    <source>
        <dbReference type="ARBA" id="ARBA00023015"/>
    </source>
</evidence>
<dbReference type="InterPro" id="IPR007219">
    <property type="entry name" value="XnlR_reg_dom"/>
</dbReference>
<dbReference type="PANTHER" id="PTHR31668">
    <property type="entry name" value="GLUCOSE TRANSPORT TRANSCRIPTION REGULATOR RGT1-RELATED-RELATED"/>
    <property type="match status" value="1"/>
</dbReference>
<keyword evidence="1" id="KW-0862">Zinc</keyword>
<keyword evidence="7" id="KW-1185">Reference proteome</keyword>
<keyword evidence="2" id="KW-0805">Transcription regulation</keyword>
<proteinExistence type="predicted"/>
<dbReference type="GO" id="GO:0003677">
    <property type="term" value="F:DNA binding"/>
    <property type="evidence" value="ECO:0007669"/>
    <property type="project" value="InterPro"/>
</dbReference>
<feature type="domain" description="Xylanolytic transcriptional activator regulatory" evidence="5">
    <location>
        <begin position="89"/>
        <end position="258"/>
    </location>
</feature>
<dbReference type="PANTHER" id="PTHR31668:SF23">
    <property type="entry name" value="ZN(II)2CYS6 TRANSCRIPTION FACTOR (EUROFUNG)"/>
    <property type="match status" value="1"/>
</dbReference>
<organism evidence="6 7">
    <name type="scientific">Starmerella bacillaris</name>
    <name type="common">Yeast</name>
    <name type="synonym">Candida zemplinina</name>
    <dbReference type="NCBI Taxonomy" id="1247836"/>
    <lineage>
        <taxon>Eukaryota</taxon>
        <taxon>Fungi</taxon>
        <taxon>Dikarya</taxon>
        <taxon>Ascomycota</taxon>
        <taxon>Saccharomycotina</taxon>
        <taxon>Dipodascomycetes</taxon>
        <taxon>Dipodascales</taxon>
        <taxon>Trichomonascaceae</taxon>
        <taxon>Starmerella</taxon>
    </lineage>
</organism>
<accession>A0AAV5RNX0</accession>
<name>A0AAV5RNX0_STABA</name>
<dbReference type="CDD" id="cd12148">
    <property type="entry name" value="fungal_TF_MHR"/>
    <property type="match status" value="1"/>
</dbReference>
<evidence type="ECO:0000259" key="5">
    <source>
        <dbReference type="Pfam" id="PF04082"/>
    </source>
</evidence>
<keyword evidence="4" id="KW-0539">Nucleus</keyword>
<dbReference type="InterPro" id="IPR050797">
    <property type="entry name" value="Carb_Metab_Trans_Reg"/>
</dbReference>
<evidence type="ECO:0000313" key="7">
    <source>
        <dbReference type="Proteomes" id="UP001362899"/>
    </source>
</evidence>
<dbReference type="AlphaFoldDB" id="A0AAV5RNX0"/>